<sequence length="388" mass="43035">MDDIEKITARLRARALRVDRACTQESGSDCWLLWDLEAWNKVLAIVGLELIEAQPGRLALQALPTTRRQYFDKNEFYAAAFVFSWLPEAHRCIQAIKLEGSATELFYRPTFALALALGRSCNIRDLALRGGNHTFMCEEELVEGLRSLRALQSLDLSNFPVNETIGKHLVALLRRNSDHLTSAAIEGTDMSFNTTNQILSALNSCRHLNQLSLANNELNHKCIKTLSSLLRASKSLRKLTLGGCFRAYVDLRVLSDALEVNASLNELSLRRCEADLTLVLKALSTNKILKRLDLSHSRLNNTQVATLSTALQRNTALQHLLLKHCGINDAAAEALAAALKTNCTLEMLNLKCNIVSIAGVAEFCEALRNNTTIKMIQFCGVAGSQNER</sequence>
<evidence type="ECO:0000313" key="2">
    <source>
        <dbReference type="Proteomes" id="UP000821853"/>
    </source>
</evidence>
<dbReference type="PANTHER" id="PTHR24114:SF2">
    <property type="entry name" value="F-BOX DOMAIN-CONTAINING PROTEIN-RELATED"/>
    <property type="match status" value="1"/>
</dbReference>
<dbReference type="AlphaFoldDB" id="A0A9J6FG45"/>
<dbReference type="Gene3D" id="3.80.10.10">
    <property type="entry name" value="Ribonuclease Inhibitor"/>
    <property type="match status" value="2"/>
</dbReference>
<name>A0A9J6FG45_HAELO</name>
<gene>
    <name evidence="1" type="ORF">HPB48_002052</name>
</gene>
<protein>
    <submittedName>
        <fullName evidence="1">Uncharacterized protein</fullName>
    </submittedName>
</protein>
<dbReference type="SMART" id="SM00368">
    <property type="entry name" value="LRR_RI"/>
    <property type="match status" value="6"/>
</dbReference>
<dbReference type="PANTHER" id="PTHR24114">
    <property type="entry name" value="LEUCINE RICH REPEAT FAMILY PROTEIN"/>
    <property type="match status" value="1"/>
</dbReference>
<accession>A0A9J6FG45</accession>
<dbReference type="Proteomes" id="UP000821853">
    <property type="component" value="Chromosome 1"/>
</dbReference>
<evidence type="ECO:0000313" key="1">
    <source>
        <dbReference type="EMBL" id="KAH9362074.1"/>
    </source>
</evidence>
<comment type="caution">
    <text evidence="1">The sequence shown here is derived from an EMBL/GenBank/DDBJ whole genome shotgun (WGS) entry which is preliminary data.</text>
</comment>
<dbReference type="VEuPathDB" id="VectorBase:HLOH_046381"/>
<dbReference type="OrthoDB" id="78308at2759"/>
<reference evidence="1 2" key="1">
    <citation type="journal article" date="2020" name="Cell">
        <title>Large-Scale Comparative Analyses of Tick Genomes Elucidate Their Genetic Diversity and Vector Capacities.</title>
        <authorList>
            <consortium name="Tick Genome and Microbiome Consortium (TIGMIC)"/>
            <person name="Jia N."/>
            <person name="Wang J."/>
            <person name="Shi W."/>
            <person name="Du L."/>
            <person name="Sun Y."/>
            <person name="Zhan W."/>
            <person name="Jiang J.F."/>
            <person name="Wang Q."/>
            <person name="Zhang B."/>
            <person name="Ji P."/>
            <person name="Bell-Sakyi L."/>
            <person name="Cui X.M."/>
            <person name="Yuan T.T."/>
            <person name="Jiang B.G."/>
            <person name="Yang W.F."/>
            <person name="Lam T.T."/>
            <person name="Chang Q.C."/>
            <person name="Ding S.J."/>
            <person name="Wang X.J."/>
            <person name="Zhu J.G."/>
            <person name="Ruan X.D."/>
            <person name="Zhao L."/>
            <person name="Wei J.T."/>
            <person name="Ye R.Z."/>
            <person name="Que T.C."/>
            <person name="Du C.H."/>
            <person name="Zhou Y.H."/>
            <person name="Cheng J.X."/>
            <person name="Dai P.F."/>
            <person name="Guo W.B."/>
            <person name="Han X.H."/>
            <person name="Huang E.J."/>
            <person name="Li L.F."/>
            <person name="Wei W."/>
            <person name="Gao Y.C."/>
            <person name="Liu J.Z."/>
            <person name="Shao H.Z."/>
            <person name="Wang X."/>
            <person name="Wang C.C."/>
            <person name="Yang T.C."/>
            <person name="Huo Q.B."/>
            <person name="Li W."/>
            <person name="Chen H.Y."/>
            <person name="Chen S.E."/>
            <person name="Zhou L.G."/>
            <person name="Ni X.B."/>
            <person name="Tian J.H."/>
            <person name="Sheng Y."/>
            <person name="Liu T."/>
            <person name="Pan Y.S."/>
            <person name="Xia L.Y."/>
            <person name="Li J."/>
            <person name="Zhao F."/>
            <person name="Cao W.C."/>
        </authorList>
    </citation>
    <scope>NUCLEOTIDE SEQUENCE [LARGE SCALE GENOMIC DNA]</scope>
    <source>
        <strain evidence="1">HaeL-2018</strain>
    </source>
</reference>
<dbReference type="InterPro" id="IPR052394">
    <property type="entry name" value="LRR-containing"/>
</dbReference>
<dbReference type="EMBL" id="JABSTR010000001">
    <property type="protein sequence ID" value="KAH9362074.1"/>
    <property type="molecule type" value="Genomic_DNA"/>
</dbReference>
<dbReference type="InterPro" id="IPR032675">
    <property type="entry name" value="LRR_dom_sf"/>
</dbReference>
<keyword evidence="2" id="KW-1185">Reference proteome</keyword>
<dbReference type="SUPFAM" id="SSF52047">
    <property type="entry name" value="RNI-like"/>
    <property type="match status" value="1"/>
</dbReference>
<proteinExistence type="predicted"/>
<organism evidence="1 2">
    <name type="scientific">Haemaphysalis longicornis</name>
    <name type="common">Bush tick</name>
    <dbReference type="NCBI Taxonomy" id="44386"/>
    <lineage>
        <taxon>Eukaryota</taxon>
        <taxon>Metazoa</taxon>
        <taxon>Ecdysozoa</taxon>
        <taxon>Arthropoda</taxon>
        <taxon>Chelicerata</taxon>
        <taxon>Arachnida</taxon>
        <taxon>Acari</taxon>
        <taxon>Parasitiformes</taxon>
        <taxon>Ixodida</taxon>
        <taxon>Ixodoidea</taxon>
        <taxon>Ixodidae</taxon>
        <taxon>Haemaphysalinae</taxon>
        <taxon>Haemaphysalis</taxon>
    </lineage>
</organism>
<dbReference type="OMA" id="NETIGKH"/>